<name>A0ABP1QG49_9HEXA</name>
<feature type="domain" description="Carboxylesterase type B" evidence="6">
    <location>
        <begin position="158"/>
        <end position="684"/>
    </location>
</feature>
<dbReference type="PANTHER" id="PTHR11559">
    <property type="entry name" value="CARBOXYLESTERASE"/>
    <property type="match status" value="1"/>
</dbReference>
<dbReference type="EMBL" id="CAXLJM020000027">
    <property type="protein sequence ID" value="CAL8094847.1"/>
    <property type="molecule type" value="Genomic_DNA"/>
</dbReference>
<evidence type="ECO:0000313" key="8">
    <source>
        <dbReference type="Proteomes" id="UP001642540"/>
    </source>
</evidence>
<evidence type="ECO:0000256" key="4">
    <source>
        <dbReference type="ARBA" id="ARBA00023180"/>
    </source>
</evidence>
<protein>
    <recommendedName>
        <fullName evidence="5">Carboxylic ester hydrolase</fullName>
        <ecNumber evidence="5">3.1.1.-</ecNumber>
    </recommendedName>
</protein>
<reference evidence="7 8" key="1">
    <citation type="submission" date="2024-08" db="EMBL/GenBank/DDBJ databases">
        <authorList>
            <person name="Cucini C."/>
            <person name="Frati F."/>
        </authorList>
    </citation>
    <scope>NUCLEOTIDE SEQUENCE [LARGE SCALE GENOMIC DNA]</scope>
</reference>
<evidence type="ECO:0000259" key="6">
    <source>
        <dbReference type="Pfam" id="PF00135"/>
    </source>
</evidence>
<accession>A0ABP1QG49</accession>
<feature type="signal peptide" evidence="5">
    <location>
        <begin position="1"/>
        <end position="19"/>
    </location>
</feature>
<keyword evidence="5" id="KW-0732">Signal</keyword>
<evidence type="ECO:0000256" key="5">
    <source>
        <dbReference type="RuleBase" id="RU361235"/>
    </source>
</evidence>
<evidence type="ECO:0000256" key="1">
    <source>
        <dbReference type="ARBA" id="ARBA00005964"/>
    </source>
</evidence>
<dbReference type="EC" id="3.1.1.-" evidence="5"/>
<evidence type="ECO:0000256" key="2">
    <source>
        <dbReference type="ARBA" id="ARBA00022487"/>
    </source>
</evidence>
<comment type="caution">
    <text evidence="7">The sequence shown here is derived from an EMBL/GenBank/DDBJ whole genome shotgun (WGS) entry which is preliminary data.</text>
</comment>
<keyword evidence="4" id="KW-0325">Glycoprotein</keyword>
<dbReference type="SUPFAM" id="SSF53474">
    <property type="entry name" value="alpha/beta-Hydrolases"/>
    <property type="match status" value="1"/>
</dbReference>
<organism evidence="7 8">
    <name type="scientific">Orchesella dallaii</name>
    <dbReference type="NCBI Taxonomy" id="48710"/>
    <lineage>
        <taxon>Eukaryota</taxon>
        <taxon>Metazoa</taxon>
        <taxon>Ecdysozoa</taxon>
        <taxon>Arthropoda</taxon>
        <taxon>Hexapoda</taxon>
        <taxon>Collembola</taxon>
        <taxon>Entomobryomorpha</taxon>
        <taxon>Entomobryoidea</taxon>
        <taxon>Orchesellidae</taxon>
        <taxon>Orchesellinae</taxon>
        <taxon>Orchesella</taxon>
    </lineage>
</organism>
<evidence type="ECO:0000256" key="3">
    <source>
        <dbReference type="ARBA" id="ARBA00022801"/>
    </source>
</evidence>
<dbReference type="Proteomes" id="UP001642540">
    <property type="component" value="Unassembled WGS sequence"/>
</dbReference>
<proteinExistence type="inferred from homology"/>
<keyword evidence="8" id="KW-1185">Reference proteome</keyword>
<keyword evidence="3 5" id="KW-0378">Hydrolase</keyword>
<dbReference type="Gene3D" id="3.40.50.1820">
    <property type="entry name" value="alpha/beta hydrolase"/>
    <property type="match status" value="1"/>
</dbReference>
<comment type="similarity">
    <text evidence="1 5">Belongs to the type-B carboxylesterase/lipase family.</text>
</comment>
<dbReference type="InterPro" id="IPR002018">
    <property type="entry name" value="CarbesteraseB"/>
</dbReference>
<dbReference type="Pfam" id="PF00135">
    <property type="entry name" value="COesterase"/>
    <property type="match status" value="1"/>
</dbReference>
<keyword evidence="2" id="KW-0719">Serine esterase</keyword>
<dbReference type="InterPro" id="IPR029058">
    <property type="entry name" value="AB_hydrolase_fold"/>
</dbReference>
<gene>
    <name evidence="7" type="ORF">ODALV1_LOCUS8907</name>
</gene>
<dbReference type="InterPro" id="IPR019826">
    <property type="entry name" value="Carboxylesterase_B_AS"/>
</dbReference>
<evidence type="ECO:0000313" key="7">
    <source>
        <dbReference type="EMBL" id="CAL8094847.1"/>
    </source>
</evidence>
<dbReference type="PROSITE" id="PS00122">
    <property type="entry name" value="CARBOXYLESTERASE_B_1"/>
    <property type="match status" value="1"/>
</dbReference>
<feature type="chain" id="PRO_5045012854" description="Carboxylic ester hydrolase" evidence="5">
    <location>
        <begin position="20"/>
        <end position="691"/>
    </location>
</feature>
<dbReference type="InterPro" id="IPR050309">
    <property type="entry name" value="Type-B_Carboxylest/Lipase"/>
</dbReference>
<sequence length="691" mass="77648">MIVTTYLVNLLCAVVECRGTMPPPEAYIAEYVSQIGIQPTRSIDPLNITENIFLNPNSVNDQSSRRKRLFPILNPNENITLNPIQKGRQTLTSRLQSTMSDLVNVIPNFVSSVSRVMQNGNARESSGLGFRFGRSGGDNNSVGVNAYGDKHPLVILKHGGGVEGYYMGTMNGRKLAAYEGIPFAEPPTSNRRFKPPEPKRAWKGIMKAHKPGNTCLQTHPLYFFRVTGDENCLFLNVYTPKIPYKGESRIFPVLLWIHGGSFMYGSGSEYGPAYLLDQDVILVTINYRLGALGFLSTGDEVSPGNFGLKDQALAINWVHDNIAKFGGDPSRVTIAGQSAGGVSAHLHLIANKVTNNFNSGMSLSGSGFGFWPVLSKERANRLTKTLAKLLNCPYRSSTDLLRCLRGISGSWIIMTQLQLFEWIPFHPLVLFAPTVEPEGSASYLTKWPADAYANREVEPKPWIFGQTSKEGHFETYQLKLFMQAPNMAMNIKKYLPMILGYDSFTNEPVTSTVTQKLMQYYDGNPDKNGLGMDTISDMYTDRFFSNTLQKAIRAHSHLAPTKTYAYIFDYTGKYNLGQLFGVPRSEWASAHTEDVMMIFNSSSYHHGLSKRDVEYQLAEIMTNVVSNFVATGEPVYRERNNNVARLWKNAIDPQDVQRNRIQYLHFGNKVEMFQDPFRNRVKFWERLGIPT</sequence>